<evidence type="ECO:0000313" key="5">
    <source>
        <dbReference type="EMBL" id="KAJ0204308.1"/>
    </source>
</evidence>
<dbReference type="Gene3D" id="3.20.20.300">
    <property type="entry name" value="Glycoside hydrolase, family 3, N-terminal domain"/>
    <property type="match status" value="2"/>
</dbReference>
<dbReference type="PANTHER" id="PTHR30620:SF33">
    <property type="entry name" value="BETA-D-GLUCAN EXOHYDROLASE-LIKE PROTEIN-RELATED"/>
    <property type="match status" value="1"/>
</dbReference>
<dbReference type="InterPro" id="IPR002772">
    <property type="entry name" value="Glyco_hydro_3_C"/>
</dbReference>
<feature type="domain" description="Glycoside hydrolase family 3 C-terminal" evidence="4">
    <location>
        <begin position="175"/>
        <end position="381"/>
    </location>
</feature>
<accession>A0A9R1VGI0</accession>
<protein>
    <recommendedName>
        <fullName evidence="7">Glycoside hydrolase family 3 C-terminal domain-containing protein</fullName>
    </recommendedName>
</protein>
<dbReference type="PANTHER" id="PTHR30620">
    <property type="entry name" value="PERIPLASMIC BETA-GLUCOSIDASE-RELATED"/>
    <property type="match status" value="1"/>
</dbReference>
<comment type="caution">
    <text evidence="5">The sequence shown here is derived from an EMBL/GenBank/DDBJ whole genome shotgun (WGS) entry which is preliminary data.</text>
</comment>
<feature type="domain" description="Glycoside hydrolase family 3 N-terminal" evidence="3">
    <location>
        <begin position="5"/>
        <end position="78"/>
    </location>
</feature>
<sequence>MAHNHRVGMSRYNVMASTKHYVGDGGTDKGKNEGNTIIDYENLEKIHMLPYLDCISKGVCTLEWNQIAFSSLSPNRYSKREARGIVIQIGKHLIGFTVLMDQTTEVFALFVTSFTYLEFLGEVSMSRIDDAVERILRVKFAAKLFEYPMSDRSLLDIVGCKQHRELAREAVRKALVLLKNGKDPRKPFLPLNKNAKKILVAGKHADDLGYQCGGWAATWEGTRTTILDAVKEAIGNNNTEFVYEENPTTESLSGQDFSYAIVAVGEAPYVESAGDNSDLTIPFKGEELLKQVASEFGIPTLAILISGRPLVLETSVVEASDGLVAGWLPGTEGNGITDVIFGDYDFHGKLPVSWFKSVDQFPMDPQQNSYDPLFPLGYGLKCKN</sequence>
<evidence type="ECO:0000259" key="4">
    <source>
        <dbReference type="Pfam" id="PF01915"/>
    </source>
</evidence>
<dbReference type="SUPFAM" id="SSF52279">
    <property type="entry name" value="Beta-D-glucan exohydrolase, C-terminal domain"/>
    <property type="match status" value="1"/>
</dbReference>
<evidence type="ECO:0000256" key="2">
    <source>
        <dbReference type="ARBA" id="ARBA00023295"/>
    </source>
</evidence>
<dbReference type="InterPro" id="IPR036962">
    <property type="entry name" value="Glyco_hydro_3_N_sf"/>
</dbReference>
<dbReference type="Pfam" id="PF01915">
    <property type="entry name" value="Glyco_hydro_3_C"/>
    <property type="match status" value="1"/>
</dbReference>
<keyword evidence="1" id="KW-0378">Hydrolase</keyword>
<gene>
    <name evidence="5" type="ORF">LSAT_V11C500291450</name>
</gene>
<evidence type="ECO:0000313" key="6">
    <source>
        <dbReference type="Proteomes" id="UP000235145"/>
    </source>
</evidence>
<dbReference type="EMBL" id="NBSK02000005">
    <property type="protein sequence ID" value="KAJ0204308.1"/>
    <property type="molecule type" value="Genomic_DNA"/>
</dbReference>
<keyword evidence="6" id="KW-1185">Reference proteome</keyword>
<dbReference type="Gene3D" id="3.40.50.1700">
    <property type="entry name" value="Glycoside hydrolase family 3 C-terminal domain"/>
    <property type="match status" value="1"/>
</dbReference>
<proteinExistence type="predicted"/>
<dbReference type="SUPFAM" id="SSF51445">
    <property type="entry name" value="(Trans)glycosidases"/>
    <property type="match status" value="1"/>
</dbReference>
<dbReference type="InterPro" id="IPR017853">
    <property type="entry name" value="GH"/>
</dbReference>
<reference evidence="5 6" key="1">
    <citation type="journal article" date="2017" name="Nat. Commun.">
        <title>Genome assembly with in vitro proximity ligation data and whole-genome triplication in lettuce.</title>
        <authorList>
            <person name="Reyes-Chin-Wo S."/>
            <person name="Wang Z."/>
            <person name="Yang X."/>
            <person name="Kozik A."/>
            <person name="Arikit S."/>
            <person name="Song C."/>
            <person name="Xia L."/>
            <person name="Froenicke L."/>
            <person name="Lavelle D.O."/>
            <person name="Truco M.J."/>
            <person name="Xia R."/>
            <person name="Zhu S."/>
            <person name="Xu C."/>
            <person name="Xu H."/>
            <person name="Xu X."/>
            <person name="Cox K."/>
            <person name="Korf I."/>
            <person name="Meyers B.C."/>
            <person name="Michelmore R.W."/>
        </authorList>
    </citation>
    <scope>NUCLEOTIDE SEQUENCE [LARGE SCALE GENOMIC DNA]</scope>
    <source>
        <strain evidence="6">cv. Salinas</strain>
        <tissue evidence="5">Seedlings</tissue>
    </source>
</reference>
<dbReference type="InterPro" id="IPR051915">
    <property type="entry name" value="Cellulose_Degrad_GH3"/>
</dbReference>
<name>A0A9R1VGI0_LACSA</name>
<dbReference type="InterPro" id="IPR001764">
    <property type="entry name" value="Glyco_hydro_3_N"/>
</dbReference>
<evidence type="ECO:0000259" key="3">
    <source>
        <dbReference type="Pfam" id="PF00933"/>
    </source>
</evidence>
<dbReference type="Proteomes" id="UP000235145">
    <property type="component" value="Unassembled WGS sequence"/>
</dbReference>
<organism evidence="5 6">
    <name type="scientific">Lactuca sativa</name>
    <name type="common">Garden lettuce</name>
    <dbReference type="NCBI Taxonomy" id="4236"/>
    <lineage>
        <taxon>Eukaryota</taxon>
        <taxon>Viridiplantae</taxon>
        <taxon>Streptophyta</taxon>
        <taxon>Embryophyta</taxon>
        <taxon>Tracheophyta</taxon>
        <taxon>Spermatophyta</taxon>
        <taxon>Magnoliopsida</taxon>
        <taxon>eudicotyledons</taxon>
        <taxon>Gunneridae</taxon>
        <taxon>Pentapetalae</taxon>
        <taxon>asterids</taxon>
        <taxon>campanulids</taxon>
        <taxon>Asterales</taxon>
        <taxon>Asteraceae</taxon>
        <taxon>Cichorioideae</taxon>
        <taxon>Cichorieae</taxon>
        <taxon>Lactucinae</taxon>
        <taxon>Lactuca</taxon>
    </lineage>
</organism>
<dbReference type="AlphaFoldDB" id="A0A9R1VGI0"/>
<dbReference type="GO" id="GO:0009251">
    <property type="term" value="P:glucan catabolic process"/>
    <property type="evidence" value="ECO:0000318"/>
    <property type="project" value="GO_Central"/>
</dbReference>
<dbReference type="GO" id="GO:0008422">
    <property type="term" value="F:beta-glucosidase activity"/>
    <property type="evidence" value="ECO:0000318"/>
    <property type="project" value="GO_Central"/>
</dbReference>
<dbReference type="FunFam" id="3.40.50.1700:FF:000002">
    <property type="entry name" value="Glycosyl hydrolase family protein"/>
    <property type="match status" value="1"/>
</dbReference>
<keyword evidence="2" id="KW-0326">Glycosidase</keyword>
<evidence type="ECO:0000256" key="1">
    <source>
        <dbReference type="ARBA" id="ARBA00022801"/>
    </source>
</evidence>
<evidence type="ECO:0008006" key="7">
    <source>
        <dbReference type="Google" id="ProtNLM"/>
    </source>
</evidence>
<dbReference type="Pfam" id="PF00933">
    <property type="entry name" value="Glyco_hydro_3"/>
    <property type="match status" value="1"/>
</dbReference>
<dbReference type="InterPro" id="IPR036881">
    <property type="entry name" value="Glyco_hydro_3_C_sf"/>
</dbReference>